<comment type="caution">
    <text evidence="2">The sequence shown here is derived from an EMBL/GenBank/DDBJ whole genome shotgun (WGS) entry which is preliminary data.</text>
</comment>
<evidence type="ECO:0000313" key="3">
    <source>
        <dbReference type="Proteomes" id="UP001346149"/>
    </source>
</evidence>
<keyword evidence="3" id="KW-1185">Reference proteome</keyword>
<organism evidence="2 3">
    <name type="scientific">Trapa natans</name>
    <name type="common">Water chestnut</name>
    <dbReference type="NCBI Taxonomy" id="22666"/>
    <lineage>
        <taxon>Eukaryota</taxon>
        <taxon>Viridiplantae</taxon>
        <taxon>Streptophyta</taxon>
        <taxon>Embryophyta</taxon>
        <taxon>Tracheophyta</taxon>
        <taxon>Spermatophyta</taxon>
        <taxon>Magnoliopsida</taxon>
        <taxon>eudicotyledons</taxon>
        <taxon>Gunneridae</taxon>
        <taxon>Pentapetalae</taxon>
        <taxon>rosids</taxon>
        <taxon>malvids</taxon>
        <taxon>Myrtales</taxon>
        <taxon>Lythraceae</taxon>
        <taxon>Trapa</taxon>
    </lineage>
</organism>
<evidence type="ECO:0000256" key="1">
    <source>
        <dbReference type="SAM" id="MobiDB-lite"/>
    </source>
</evidence>
<reference evidence="2 3" key="1">
    <citation type="journal article" date="2023" name="Hortic Res">
        <title>Pangenome of water caltrop reveals structural variations and asymmetric subgenome divergence after allopolyploidization.</title>
        <authorList>
            <person name="Zhang X."/>
            <person name="Chen Y."/>
            <person name="Wang L."/>
            <person name="Yuan Y."/>
            <person name="Fang M."/>
            <person name="Shi L."/>
            <person name="Lu R."/>
            <person name="Comes H.P."/>
            <person name="Ma Y."/>
            <person name="Chen Y."/>
            <person name="Huang G."/>
            <person name="Zhou Y."/>
            <person name="Zheng Z."/>
            <person name="Qiu Y."/>
        </authorList>
    </citation>
    <scope>NUCLEOTIDE SEQUENCE [LARGE SCALE GENOMIC DNA]</scope>
    <source>
        <strain evidence="2">F231</strain>
    </source>
</reference>
<proteinExistence type="predicted"/>
<protein>
    <submittedName>
        <fullName evidence="2">Uncharacterized protein</fullName>
    </submittedName>
</protein>
<dbReference type="EMBL" id="JAXQNO010000004">
    <property type="protein sequence ID" value="KAK4799365.1"/>
    <property type="molecule type" value="Genomic_DNA"/>
</dbReference>
<dbReference type="Proteomes" id="UP001346149">
    <property type="component" value="Unassembled WGS sequence"/>
</dbReference>
<name>A0AAN7M4U7_TRANT</name>
<dbReference type="AlphaFoldDB" id="A0AAN7M4U7"/>
<gene>
    <name evidence="2" type="ORF">SAY86_024730</name>
</gene>
<feature type="region of interest" description="Disordered" evidence="1">
    <location>
        <begin position="82"/>
        <end position="116"/>
    </location>
</feature>
<accession>A0AAN7M4U7</accession>
<sequence length="116" mass="13554">MIDTPIKFIEFRVLKYFFNSHIDEYKEKKFVEDLYNSRFIFDLPTLYIHFRWLIFDFPHVLLGNQGEKGSLDDGSVVDYRGNHPVDKTKTGAELPSRIATTPEADQSTPAEPFDKH</sequence>
<evidence type="ECO:0000313" key="2">
    <source>
        <dbReference type="EMBL" id="KAK4799365.1"/>
    </source>
</evidence>